<comment type="caution">
    <text evidence="1">The sequence shown here is derived from an EMBL/GenBank/DDBJ whole genome shotgun (WGS) entry which is preliminary data.</text>
</comment>
<keyword evidence="2" id="KW-1185">Reference proteome</keyword>
<accession>A0A2U1NSL2</accession>
<gene>
    <name evidence="1" type="ORF">CTI12_AA234910</name>
</gene>
<reference evidence="1 2" key="1">
    <citation type="journal article" date="2018" name="Mol. Plant">
        <title>The genome of Artemisia annua provides insight into the evolution of Asteraceae family and artemisinin biosynthesis.</title>
        <authorList>
            <person name="Shen Q."/>
            <person name="Zhang L."/>
            <person name="Liao Z."/>
            <person name="Wang S."/>
            <person name="Yan T."/>
            <person name="Shi P."/>
            <person name="Liu M."/>
            <person name="Fu X."/>
            <person name="Pan Q."/>
            <person name="Wang Y."/>
            <person name="Lv Z."/>
            <person name="Lu X."/>
            <person name="Zhang F."/>
            <person name="Jiang W."/>
            <person name="Ma Y."/>
            <person name="Chen M."/>
            <person name="Hao X."/>
            <person name="Li L."/>
            <person name="Tang Y."/>
            <person name="Lv G."/>
            <person name="Zhou Y."/>
            <person name="Sun X."/>
            <person name="Brodelius P.E."/>
            <person name="Rose J.K.C."/>
            <person name="Tang K."/>
        </authorList>
    </citation>
    <scope>NUCLEOTIDE SEQUENCE [LARGE SCALE GENOMIC DNA]</scope>
    <source>
        <strain evidence="2">cv. Huhao1</strain>
        <tissue evidence="1">Leaf</tissue>
    </source>
</reference>
<evidence type="ECO:0000313" key="2">
    <source>
        <dbReference type="Proteomes" id="UP000245207"/>
    </source>
</evidence>
<dbReference type="AlphaFoldDB" id="A0A2U1NSL2"/>
<dbReference type="STRING" id="35608.A0A2U1NSL2"/>
<protein>
    <submittedName>
        <fullName evidence="1">Uncharacterized protein</fullName>
    </submittedName>
</protein>
<dbReference type="Proteomes" id="UP000245207">
    <property type="component" value="Unassembled WGS sequence"/>
</dbReference>
<evidence type="ECO:0000313" key="1">
    <source>
        <dbReference type="EMBL" id="PWA76450.1"/>
    </source>
</evidence>
<name>A0A2U1NSL2_ARTAN</name>
<sequence>MFYPVRGYFQVADFRNSIIMIISDKSPSDEDVVNTFKMLASASYYQPAFLVAIVDLKDSTTDFSLGSLGPKGENQLDALLLGCILENLQN</sequence>
<proteinExistence type="predicted"/>
<dbReference type="EMBL" id="PKPP01002267">
    <property type="protein sequence ID" value="PWA76450.1"/>
    <property type="molecule type" value="Genomic_DNA"/>
</dbReference>
<dbReference type="OrthoDB" id="1745962at2759"/>
<organism evidence="1 2">
    <name type="scientific">Artemisia annua</name>
    <name type="common">Sweet wormwood</name>
    <dbReference type="NCBI Taxonomy" id="35608"/>
    <lineage>
        <taxon>Eukaryota</taxon>
        <taxon>Viridiplantae</taxon>
        <taxon>Streptophyta</taxon>
        <taxon>Embryophyta</taxon>
        <taxon>Tracheophyta</taxon>
        <taxon>Spermatophyta</taxon>
        <taxon>Magnoliopsida</taxon>
        <taxon>eudicotyledons</taxon>
        <taxon>Gunneridae</taxon>
        <taxon>Pentapetalae</taxon>
        <taxon>asterids</taxon>
        <taxon>campanulids</taxon>
        <taxon>Asterales</taxon>
        <taxon>Asteraceae</taxon>
        <taxon>Asteroideae</taxon>
        <taxon>Anthemideae</taxon>
        <taxon>Artemisiinae</taxon>
        <taxon>Artemisia</taxon>
    </lineage>
</organism>